<keyword evidence="3" id="KW-1185">Reference proteome</keyword>
<feature type="transmembrane region" description="Helical" evidence="1">
    <location>
        <begin position="52"/>
        <end position="75"/>
    </location>
</feature>
<dbReference type="VEuPathDB" id="FungiDB:EYZ11_013546"/>
<evidence type="ECO:0000256" key="1">
    <source>
        <dbReference type="SAM" id="Phobius"/>
    </source>
</evidence>
<proteinExistence type="predicted"/>
<keyword evidence="1" id="KW-0472">Membrane</keyword>
<dbReference type="EMBL" id="SOSA01001626">
    <property type="protein sequence ID" value="THC87009.1"/>
    <property type="molecule type" value="Genomic_DNA"/>
</dbReference>
<feature type="transmembrane region" description="Helical" evidence="1">
    <location>
        <begin position="12"/>
        <end position="31"/>
    </location>
</feature>
<keyword evidence="1" id="KW-1133">Transmembrane helix</keyword>
<dbReference type="AlphaFoldDB" id="A0A4S3IXE7"/>
<dbReference type="Proteomes" id="UP000308092">
    <property type="component" value="Unassembled WGS sequence"/>
</dbReference>
<name>A0A4S3IXE7_9EURO</name>
<keyword evidence="1" id="KW-0812">Transmembrane</keyword>
<feature type="transmembrane region" description="Helical" evidence="1">
    <location>
        <begin position="95"/>
        <end position="116"/>
    </location>
</feature>
<comment type="caution">
    <text evidence="2">The sequence shown here is derived from an EMBL/GenBank/DDBJ whole genome shotgun (WGS) entry which is preliminary data.</text>
</comment>
<evidence type="ECO:0000313" key="3">
    <source>
        <dbReference type="Proteomes" id="UP000308092"/>
    </source>
</evidence>
<accession>A0A4S3IXE7</accession>
<reference evidence="2 3" key="1">
    <citation type="submission" date="2019-03" db="EMBL/GenBank/DDBJ databases">
        <title>The genome sequence of a newly discovered highly antifungal drug resistant Aspergillus species, Aspergillus tanneri NIH 1004.</title>
        <authorList>
            <person name="Mounaud S."/>
            <person name="Singh I."/>
            <person name="Joardar V."/>
            <person name="Pakala S."/>
            <person name="Pakala S."/>
            <person name="Venepally P."/>
            <person name="Hoover J."/>
            <person name="Nierman W."/>
            <person name="Chung J."/>
            <person name="Losada L."/>
        </authorList>
    </citation>
    <scope>NUCLEOTIDE SEQUENCE [LARGE SCALE GENOMIC DNA]</scope>
    <source>
        <strain evidence="2 3">NIH1004</strain>
    </source>
</reference>
<protein>
    <submittedName>
        <fullName evidence="2">Uncharacterized protein</fullName>
    </submittedName>
</protein>
<evidence type="ECO:0000313" key="2">
    <source>
        <dbReference type="EMBL" id="THC87009.1"/>
    </source>
</evidence>
<gene>
    <name evidence="2" type="ORF">EYZ11_013546</name>
</gene>
<sequence>MPFFYNCSIITSIGYGLITTWTVGSSARAWIGYQILEGIGTRSFWIKTLRPGIATVLILVFFGAALFGDVTSLRQSVPAEYLTEVFDAYIRAMRWLFQILLILACLFILSCLGTELKKFKGYNKKTPITESESSVDEK</sequence>
<organism evidence="2 3">
    <name type="scientific">Aspergillus tanneri</name>
    <dbReference type="NCBI Taxonomy" id="1220188"/>
    <lineage>
        <taxon>Eukaryota</taxon>
        <taxon>Fungi</taxon>
        <taxon>Dikarya</taxon>
        <taxon>Ascomycota</taxon>
        <taxon>Pezizomycotina</taxon>
        <taxon>Eurotiomycetes</taxon>
        <taxon>Eurotiomycetidae</taxon>
        <taxon>Eurotiales</taxon>
        <taxon>Aspergillaceae</taxon>
        <taxon>Aspergillus</taxon>
        <taxon>Aspergillus subgen. Circumdati</taxon>
    </lineage>
</organism>